<evidence type="ECO:0000313" key="3">
    <source>
        <dbReference type="EMBL" id="KLO06845.1"/>
    </source>
</evidence>
<dbReference type="STRING" id="27342.A0A0H2R4X3"/>
<dbReference type="InterPro" id="IPR045340">
    <property type="entry name" value="DUF6533"/>
</dbReference>
<reference evidence="3 4" key="1">
    <citation type="submission" date="2015-04" db="EMBL/GenBank/DDBJ databases">
        <title>Complete genome sequence of Schizopora paradoxa KUC8140, a cosmopolitan wood degrader in East Asia.</title>
        <authorList>
            <consortium name="DOE Joint Genome Institute"/>
            <person name="Min B."/>
            <person name="Park H."/>
            <person name="Jang Y."/>
            <person name="Kim J.-J."/>
            <person name="Kim K.H."/>
            <person name="Pangilinan J."/>
            <person name="Lipzen A."/>
            <person name="Riley R."/>
            <person name="Grigoriev I.V."/>
            <person name="Spatafora J.W."/>
            <person name="Choi I.-G."/>
        </authorList>
    </citation>
    <scope>NUCLEOTIDE SEQUENCE [LARGE SCALE GENOMIC DNA]</scope>
    <source>
        <strain evidence="3 4">KUC8140</strain>
    </source>
</reference>
<dbReference type="Pfam" id="PF20151">
    <property type="entry name" value="DUF6533"/>
    <property type="match status" value="1"/>
</dbReference>
<keyword evidence="1" id="KW-1133">Transmembrane helix</keyword>
<feature type="transmembrane region" description="Helical" evidence="1">
    <location>
        <begin position="58"/>
        <end position="82"/>
    </location>
</feature>
<organism evidence="3 4">
    <name type="scientific">Schizopora paradoxa</name>
    <dbReference type="NCBI Taxonomy" id="27342"/>
    <lineage>
        <taxon>Eukaryota</taxon>
        <taxon>Fungi</taxon>
        <taxon>Dikarya</taxon>
        <taxon>Basidiomycota</taxon>
        <taxon>Agaricomycotina</taxon>
        <taxon>Agaricomycetes</taxon>
        <taxon>Hymenochaetales</taxon>
        <taxon>Schizoporaceae</taxon>
        <taxon>Schizopora</taxon>
    </lineage>
</organism>
<protein>
    <recommendedName>
        <fullName evidence="2">DUF6533 domain-containing protein</fullName>
    </recommendedName>
</protein>
<keyword evidence="1" id="KW-0812">Transmembrane</keyword>
<evidence type="ECO:0000313" key="4">
    <source>
        <dbReference type="Proteomes" id="UP000053477"/>
    </source>
</evidence>
<evidence type="ECO:0000256" key="1">
    <source>
        <dbReference type="SAM" id="Phobius"/>
    </source>
</evidence>
<dbReference type="Proteomes" id="UP000053477">
    <property type="component" value="Unassembled WGS sequence"/>
</dbReference>
<feature type="transmembrane region" description="Helical" evidence="1">
    <location>
        <begin position="189"/>
        <end position="207"/>
    </location>
</feature>
<proteinExistence type="predicted"/>
<dbReference type="EMBL" id="KQ086178">
    <property type="protein sequence ID" value="KLO06845.1"/>
    <property type="molecule type" value="Genomic_DNA"/>
</dbReference>
<dbReference type="AlphaFoldDB" id="A0A0H2R4X3"/>
<dbReference type="InParanoid" id="A0A0H2R4X3"/>
<feature type="transmembrane region" description="Helical" evidence="1">
    <location>
        <begin position="227"/>
        <end position="247"/>
    </location>
</feature>
<gene>
    <name evidence="3" type="ORF">SCHPADRAFT_676768</name>
</gene>
<dbReference type="OrthoDB" id="2686513at2759"/>
<name>A0A0H2R4X3_9AGAM</name>
<evidence type="ECO:0000259" key="2">
    <source>
        <dbReference type="Pfam" id="PF20151"/>
    </source>
</evidence>
<keyword evidence="1" id="KW-0472">Membrane</keyword>
<feature type="transmembrane region" description="Helical" evidence="1">
    <location>
        <begin position="94"/>
        <end position="120"/>
    </location>
</feature>
<sequence>MSVPTQPSSAVLSAILEAGNGILQTKFTYFAAYTVAVYDHLLTLDLEIKYIWMRRFNAVTVAFILTRYYFLFAASMFLFVFIEPLISPAVCDRVILFLPLGVGTPLSVLPNFIIVIRIYAMYGRNKMLAFVLCVYILVELSLSLWSDLTPSVSPIDVFASLGYPELSKLPSMRFCVAQLSNKLTGVETSLGQIMQSIFDTVALLLILVCARRQSSRGLVALIAKQGLIYYILNMATYLAWTFMLIFAPASVKQIMGGPALLFACVAVNRFTLHLKSYSPEVDSESDGKSETLSIAFAHDRSSGPRARRRNSWLGASTLEMTFIPRAREDQQTALEMHDLSSDREIYLDRDSEHSNNIFI</sequence>
<feature type="transmembrane region" description="Helical" evidence="1">
    <location>
        <begin position="127"/>
        <end position="145"/>
    </location>
</feature>
<feature type="domain" description="DUF6533" evidence="2">
    <location>
        <begin position="28"/>
        <end position="71"/>
    </location>
</feature>
<accession>A0A0H2R4X3</accession>
<keyword evidence="4" id="KW-1185">Reference proteome</keyword>